<dbReference type="PANTHER" id="PTHR43591">
    <property type="entry name" value="METHYLTRANSFERASE"/>
    <property type="match status" value="1"/>
</dbReference>
<dbReference type="EMBL" id="HBII01026192">
    <property type="protein sequence ID" value="CAE0352000.1"/>
    <property type="molecule type" value="Transcribed_RNA"/>
</dbReference>
<gene>
    <name evidence="2" type="ORF">EHAR0213_LOCUS10916</name>
</gene>
<dbReference type="InterPro" id="IPR029063">
    <property type="entry name" value="SAM-dependent_MTases_sf"/>
</dbReference>
<proteinExistence type="predicted"/>
<accession>A0A7S3JF87</accession>
<dbReference type="Pfam" id="PF13649">
    <property type="entry name" value="Methyltransf_25"/>
    <property type="match status" value="1"/>
</dbReference>
<evidence type="ECO:0000313" key="2">
    <source>
        <dbReference type="EMBL" id="CAE0352000.1"/>
    </source>
</evidence>
<evidence type="ECO:0000259" key="1">
    <source>
        <dbReference type="Pfam" id="PF13649"/>
    </source>
</evidence>
<dbReference type="CDD" id="cd02440">
    <property type="entry name" value="AdoMet_MTases"/>
    <property type="match status" value="1"/>
</dbReference>
<dbReference type="InterPro" id="IPR041698">
    <property type="entry name" value="Methyltransf_25"/>
</dbReference>
<dbReference type="PANTHER" id="PTHR43591:SF110">
    <property type="entry name" value="RHODANESE DOMAIN-CONTAINING PROTEIN"/>
    <property type="match status" value="1"/>
</dbReference>
<dbReference type="SUPFAM" id="SSF53335">
    <property type="entry name" value="S-adenosyl-L-methionine-dependent methyltransferases"/>
    <property type="match status" value="1"/>
</dbReference>
<protein>
    <recommendedName>
        <fullName evidence="1">Methyltransferase domain-containing protein</fullName>
    </recommendedName>
</protein>
<organism evidence="2">
    <name type="scientific">Euplotes harpa</name>
    <dbReference type="NCBI Taxonomy" id="151035"/>
    <lineage>
        <taxon>Eukaryota</taxon>
        <taxon>Sar</taxon>
        <taxon>Alveolata</taxon>
        <taxon>Ciliophora</taxon>
        <taxon>Intramacronucleata</taxon>
        <taxon>Spirotrichea</taxon>
        <taxon>Hypotrichia</taxon>
        <taxon>Euplotida</taxon>
        <taxon>Euplotidae</taxon>
        <taxon>Euplotes</taxon>
    </lineage>
</organism>
<name>A0A7S3JF87_9SPIT</name>
<feature type="domain" description="Methyltransferase" evidence="1">
    <location>
        <begin position="66"/>
        <end position="159"/>
    </location>
</feature>
<dbReference type="AlphaFoldDB" id="A0A7S3JF87"/>
<sequence>MEETGTAEWLSEAIKPWEVLEKSKLMDIYTLTAKDYDKIVHTLGALDQLIAAESTEACVPDKSAMIFDMGCGTGIVGKHLHKIGYTNIIGVDACEAMIEEARKKECYSELEVLFLGDIDNFPEKYKNRFDVITSCGLFTEGHLGPEHCDEMILSLKSGGFAIFTMRAEYVESKGFQAKFDELTEARKWELVEAKEFMKYHNLTEEGIQQYKPQKGLCYIFKKL</sequence>
<dbReference type="Gene3D" id="3.40.50.150">
    <property type="entry name" value="Vaccinia Virus protein VP39"/>
    <property type="match status" value="1"/>
</dbReference>
<reference evidence="2" key="1">
    <citation type="submission" date="2021-01" db="EMBL/GenBank/DDBJ databases">
        <authorList>
            <person name="Corre E."/>
            <person name="Pelletier E."/>
            <person name="Niang G."/>
            <person name="Scheremetjew M."/>
            <person name="Finn R."/>
            <person name="Kale V."/>
            <person name="Holt S."/>
            <person name="Cochrane G."/>
            <person name="Meng A."/>
            <person name="Brown T."/>
            <person name="Cohen L."/>
        </authorList>
    </citation>
    <scope>NUCLEOTIDE SEQUENCE</scope>
    <source>
        <strain evidence="2">FSP1.4</strain>
    </source>
</reference>